<dbReference type="Pfam" id="PF03466">
    <property type="entry name" value="LysR_substrate"/>
    <property type="match status" value="1"/>
</dbReference>
<evidence type="ECO:0000256" key="1">
    <source>
        <dbReference type="ARBA" id="ARBA00009437"/>
    </source>
</evidence>
<evidence type="ECO:0000256" key="2">
    <source>
        <dbReference type="ARBA" id="ARBA00023015"/>
    </source>
</evidence>
<protein>
    <submittedName>
        <fullName evidence="6">LysR family transcriptional regulator</fullName>
    </submittedName>
</protein>
<dbReference type="GO" id="GO:0000976">
    <property type="term" value="F:transcription cis-regulatory region binding"/>
    <property type="evidence" value="ECO:0007669"/>
    <property type="project" value="TreeGrafter"/>
</dbReference>
<dbReference type="SUPFAM" id="SSF53850">
    <property type="entry name" value="Periplasmic binding protein-like II"/>
    <property type="match status" value="1"/>
</dbReference>
<keyword evidence="7" id="KW-1185">Reference proteome</keyword>
<organism evidence="6 7">
    <name type="scientific">Myxococcus llanfairpwllgwyngyllgogerychwyrndrobwllllantysiliogogogochensis</name>
    <dbReference type="NCBI Taxonomy" id="2590453"/>
    <lineage>
        <taxon>Bacteria</taxon>
        <taxon>Pseudomonadati</taxon>
        <taxon>Myxococcota</taxon>
        <taxon>Myxococcia</taxon>
        <taxon>Myxococcales</taxon>
        <taxon>Cystobacterineae</taxon>
        <taxon>Myxococcaceae</taxon>
        <taxon>Myxococcus</taxon>
    </lineage>
</organism>
<evidence type="ECO:0000256" key="4">
    <source>
        <dbReference type="ARBA" id="ARBA00023163"/>
    </source>
</evidence>
<evidence type="ECO:0000256" key="3">
    <source>
        <dbReference type="ARBA" id="ARBA00023125"/>
    </source>
</evidence>
<dbReference type="InterPro" id="IPR000847">
    <property type="entry name" value="LysR_HTH_N"/>
</dbReference>
<dbReference type="SUPFAM" id="SSF46785">
    <property type="entry name" value="Winged helix' DNA-binding domain"/>
    <property type="match status" value="1"/>
</dbReference>
<keyword evidence="4" id="KW-0804">Transcription</keyword>
<dbReference type="Gene3D" id="3.40.190.290">
    <property type="match status" value="1"/>
</dbReference>
<dbReference type="PRINTS" id="PR00039">
    <property type="entry name" value="HTHLYSR"/>
</dbReference>
<dbReference type="PANTHER" id="PTHR30126">
    <property type="entry name" value="HTH-TYPE TRANSCRIPTIONAL REGULATOR"/>
    <property type="match status" value="1"/>
</dbReference>
<dbReference type="RefSeq" id="WP_141646381.1">
    <property type="nucleotide sequence ID" value="NZ_VIFM01000166.1"/>
</dbReference>
<dbReference type="GO" id="GO:0003700">
    <property type="term" value="F:DNA-binding transcription factor activity"/>
    <property type="evidence" value="ECO:0007669"/>
    <property type="project" value="InterPro"/>
</dbReference>
<name>A0A540WSB0_9BACT</name>
<feature type="domain" description="HTH lysR-type" evidence="5">
    <location>
        <begin position="5"/>
        <end position="62"/>
    </location>
</feature>
<dbReference type="EMBL" id="VIFM01000166">
    <property type="protein sequence ID" value="TQF11873.1"/>
    <property type="molecule type" value="Genomic_DNA"/>
</dbReference>
<dbReference type="Gene3D" id="1.10.10.10">
    <property type="entry name" value="Winged helix-like DNA-binding domain superfamily/Winged helix DNA-binding domain"/>
    <property type="match status" value="1"/>
</dbReference>
<comment type="caution">
    <text evidence="6">The sequence shown here is derived from an EMBL/GenBank/DDBJ whole genome shotgun (WGS) entry which is preliminary data.</text>
</comment>
<dbReference type="InterPro" id="IPR036388">
    <property type="entry name" value="WH-like_DNA-bd_sf"/>
</dbReference>
<dbReference type="Pfam" id="PF00126">
    <property type="entry name" value="HTH_1"/>
    <property type="match status" value="1"/>
</dbReference>
<dbReference type="PROSITE" id="PS50931">
    <property type="entry name" value="HTH_LYSR"/>
    <property type="match status" value="1"/>
</dbReference>
<proteinExistence type="inferred from homology"/>
<dbReference type="PANTHER" id="PTHR30126:SF91">
    <property type="entry name" value="LYSR FAMILY TRANSCRIPTIONAL REGULATOR"/>
    <property type="match status" value="1"/>
</dbReference>
<dbReference type="OrthoDB" id="196624at2"/>
<evidence type="ECO:0000313" key="7">
    <source>
        <dbReference type="Proteomes" id="UP000315369"/>
    </source>
</evidence>
<accession>A0A540WSB0</accession>
<keyword evidence="3" id="KW-0238">DNA-binding</keyword>
<sequence length="309" mass="33285">MLDSVTIDQLRTLRAVAEEGSFSAAARRLGQGQPAVSQAMQRLEKQLGMRLFDRSSRVPRLTMKGEAVVAAAQRLHDDLATFQTVVGRLKNGEETKLALVVDAMFPTSALLSFVKELAQTHPGVELTLEVELLAAVTERLRERKATLAIAGADLDLSGLEQRPIALLRMLPVAAPSHPLAAVKGVITDEHLATTTQLVLSERLPSGKTGTADRGVFSAKSWRVADLMTKHALILGGLGWGHEPEHLVSEDLAAGRLVRLRLAAYEGGPPPQRPLALVRRKGTPLGPVAMWASNRLTSLCQLALGDHHTT</sequence>
<dbReference type="FunFam" id="1.10.10.10:FF:000001">
    <property type="entry name" value="LysR family transcriptional regulator"/>
    <property type="match status" value="1"/>
</dbReference>
<gene>
    <name evidence="6" type="ORF">FJV41_31955</name>
</gene>
<evidence type="ECO:0000313" key="6">
    <source>
        <dbReference type="EMBL" id="TQF11873.1"/>
    </source>
</evidence>
<evidence type="ECO:0000259" key="5">
    <source>
        <dbReference type="PROSITE" id="PS50931"/>
    </source>
</evidence>
<comment type="similarity">
    <text evidence="1">Belongs to the LysR transcriptional regulatory family.</text>
</comment>
<dbReference type="AlphaFoldDB" id="A0A540WSB0"/>
<dbReference type="InterPro" id="IPR005119">
    <property type="entry name" value="LysR_subst-bd"/>
</dbReference>
<reference evidence="6 7" key="1">
    <citation type="submission" date="2019-06" db="EMBL/GenBank/DDBJ databases">
        <authorList>
            <person name="Livingstone P."/>
            <person name="Whitworth D."/>
        </authorList>
    </citation>
    <scope>NUCLEOTIDE SEQUENCE [LARGE SCALE GENOMIC DNA]</scope>
    <source>
        <strain evidence="6 7">AM401</strain>
    </source>
</reference>
<keyword evidence="2" id="KW-0805">Transcription regulation</keyword>
<dbReference type="InterPro" id="IPR036390">
    <property type="entry name" value="WH_DNA-bd_sf"/>
</dbReference>
<dbReference type="Proteomes" id="UP000315369">
    <property type="component" value="Unassembled WGS sequence"/>
</dbReference>